<keyword evidence="12" id="KW-1185">Reference proteome</keyword>
<evidence type="ECO:0000313" key="18">
    <source>
        <dbReference type="Proteomes" id="UP000476176"/>
    </source>
</evidence>
<dbReference type="EMBL" id="QXFY01003219">
    <property type="protein sequence ID" value="KAE9287340.1"/>
    <property type="molecule type" value="Genomic_DNA"/>
</dbReference>
<evidence type="ECO:0000313" key="9">
    <source>
        <dbReference type="EMBL" id="KAE9276376.1"/>
    </source>
</evidence>
<organism evidence="4 16">
    <name type="scientific">Phytophthora fragariae</name>
    <dbReference type="NCBI Taxonomy" id="53985"/>
    <lineage>
        <taxon>Eukaryota</taxon>
        <taxon>Sar</taxon>
        <taxon>Stramenopiles</taxon>
        <taxon>Oomycota</taxon>
        <taxon>Peronosporomycetes</taxon>
        <taxon>Peronosporales</taxon>
        <taxon>Peronosporaceae</taxon>
        <taxon>Phytophthora</taxon>
    </lineage>
</organism>
<evidence type="ECO:0000313" key="2">
    <source>
        <dbReference type="EMBL" id="KAE8973710.1"/>
    </source>
</evidence>
<dbReference type="AlphaFoldDB" id="A0A6A3Q9X5"/>
<evidence type="ECO:0000313" key="1">
    <source>
        <dbReference type="EMBL" id="KAE8922381.1"/>
    </source>
</evidence>
<evidence type="ECO:0000313" key="7">
    <source>
        <dbReference type="EMBL" id="KAE9179176.1"/>
    </source>
</evidence>
<evidence type="ECO:0000313" key="14">
    <source>
        <dbReference type="Proteomes" id="UP000440367"/>
    </source>
</evidence>
<evidence type="ECO:0000313" key="15">
    <source>
        <dbReference type="Proteomes" id="UP000440732"/>
    </source>
</evidence>
<dbReference type="EMBL" id="QXGA01003154">
    <property type="protein sequence ID" value="KAE9086865.1"/>
    <property type="molecule type" value="Genomic_DNA"/>
</dbReference>
<dbReference type="EMBL" id="QXGD01003096">
    <property type="protein sequence ID" value="KAE9180764.1"/>
    <property type="molecule type" value="Genomic_DNA"/>
</dbReference>
<dbReference type="Proteomes" id="UP000460718">
    <property type="component" value="Unassembled WGS sequence"/>
</dbReference>
<proteinExistence type="predicted"/>
<accession>A0A6A3Q9X5</accession>
<dbReference type="Proteomes" id="UP000429523">
    <property type="component" value="Unassembled WGS sequence"/>
</dbReference>
<evidence type="ECO:0000313" key="16">
    <source>
        <dbReference type="Proteomes" id="UP000441208"/>
    </source>
</evidence>
<dbReference type="EMBL" id="QXFX01003014">
    <property type="protein sequence ID" value="KAE9071834.1"/>
    <property type="molecule type" value="Genomic_DNA"/>
</dbReference>
<gene>
    <name evidence="9" type="ORF">PF001_g26155</name>
    <name evidence="8" type="ORF">PF002_g27467</name>
    <name evidence="7" type="ORF">PF004_g25247</name>
    <name evidence="6" type="ORF">PF005_g26654</name>
    <name evidence="5" type="ORF">PF006_g25931</name>
    <name evidence="4" type="ORF">PF007_g26371</name>
    <name evidence="10" type="ORF">PF008_g26436</name>
    <name evidence="1" type="ORF">PF009_g27355</name>
    <name evidence="3" type="ORF">PF010_g25714</name>
    <name evidence="2" type="ORF">PF011_g25141</name>
</gene>
<evidence type="ECO:0000313" key="20">
    <source>
        <dbReference type="Proteomes" id="UP000488956"/>
    </source>
</evidence>
<dbReference type="Proteomes" id="UP000433483">
    <property type="component" value="Unassembled WGS sequence"/>
</dbReference>
<dbReference type="Proteomes" id="UP000486351">
    <property type="component" value="Unassembled WGS sequence"/>
</dbReference>
<dbReference type="Proteomes" id="UP000488956">
    <property type="component" value="Unassembled WGS sequence"/>
</dbReference>
<dbReference type="EMBL" id="QXGE01003213">
    <property type="protein sequence ID" value="KAE9276376.1"/>
    <property type="molecule type" value="Genomic_DNA"/>
</dbReference>
<dbReference type="Proteomes" id="UP000441208">
    <property type="component" value="Unassembled WGS sequence"/>
</dbReference>
<protein>
    <submittedName>
        <fullName evidence="4">Uncharacterized protein</fullName>
    </submittedName>
</protein>
<dbReference type="OrthoDB" id="129588at2759"/>
<evidence type="ECO:0000313" key="8">
    <source>
        <dbReference type="EMBL" id="KAE9180764.1"/>
    </source>
</evidence>
<dbReference type="Proteomes" id="UP000437068">
    <property type="component" value="Unassembled WGS sequence"/>
</dbReference>
<evidence type="ECO:0000313" key="5">
    <source>
        <dbReference type="EMBL" id="KAE9086865.1"/>
    </source>
</evidence>
<dbReference type="EMBL" id="QXFZ01003017">
    <property type="protein sequence ID" value="KAE9071902.1"/>
    <property type="molecule type" value="Genomic_DNA"/>
</dbReference>
<evidence type="ECO:0000313" key="13">
    <source>
        <dbReference type="Proteomes" id="UP000437068"/>
    </source>
</evidence>
<evidence type="ECO:0000313" key="17">
    <source>
        <dbReference type="Proteomes" id="UP000460718"/>
    </source>
</evidence>
<dbReference type="EMBL" id="QXGF01003114">
    <property type="protein sequence ID" value="KAE8922381.1"/>
    <property type="molecule type" value="Genomic_DNA"/>
</dbReference>
<dbReference type="Proteomes" id="UP000476176">
    <property type="component" value="Unassembled WGS sequence"/>
</dbReference>
<evidence type="ECO:0000313" key="12">
    <source>
        <dbReference type="Proteomes" id="UP000433483"/>
    </source>
</evidence>
<name>A0A6A3Q9X5_9STRA</name>
<evidence type="ECO:0000313" key="11">
    <source>
        <dbReference type="Proteomes" id="UP000429523"/>
    </source>
</evidence>
<dbReference type="Proteomes" id="UP000440367">
    <property type="component" value="Unassembled WGS sequence"/>
</dbReference>
<dbReference type="EMBL" id="QXFW01003006">
    <property type="protein sequence ID" value="KAE8973710.1"/>
    <property type="molecule type" value="Genomic_DNA"/>
</dbReference>
<comment type="caution">
    <text evidence="4">The sequence shown here is derived from an EMBL/GenBank/DDBJ whole genome shotgun (WGS) entry which is preliminary data.</text>
</comment>
<reference evidence="11 12" key="1">
    <citation type="submission" date="2018-08" db="EMBL/GenBank/DDBJ databases">
        <title>Genomic investigation of the strawberry pathogen Phytophthora fragariae indicates pathogenicity is determined by transcriptional variation in three key races.</title>
        <authorList>
            <person name="Adams T.M."/>
            <person name="Armitage A.D."/>
            <person name="Sobczyk M.K."/>
            <person name="Bates H.J."/>
            <person name="Dunwell J.M."/>
            <person name="Nellist C.F."/>
            <person name="Harrison R.J."/>
        </authorList>
    </citation>
    <scope>NUCLEOTIDE SEQUENCE [LARGE SCALE GENOMIC DNA]</scope>
    <source>
        <strain evidence="9 13">A4</strain>
        <strain evidence="8 14">BC-1</strain>
        <strain evidence="7 18">BC-23</strain>
        <strain evidence="6 12">NOV-27</strain>
        <strain evidence="5 15">NOV-5</strain>
        <strain evidence="4 16">NOV-71</strain>
        <strain evidence="10 19">NOV-77</strain>
        <strain evidence="1 11">NOV-9</strain>
        <strain evidence="3 20">ONT-3</strain>
        <strain evidence="2 17">SCRP245</strain>
    </source>
</reference>
<dbReference type="EMBL" id="QXGC01003040">
    <property type="protein sequence ID" value="KAE9179176.1"/>
    <property type="molecule type" value="Genomic_DNA"/>
</dbReference>
<evidence type="ECO:0000313" key="4">
    <source>
        <dbReference type="EMBL" id="KAE9071902.1"/>
    </source>
</evidence>
<evidence type="ECO:0000313" key="19">
    <source>
        <dbReference type="Proteomes" id="UP000486351"/>
    </source>
</evidence>
<sequence length="373" mass="42041">MSLTGRLSGAGQRLFDAKEYIQDVIQASLEIADDSEQLDLVQYLDDLEQIQRQLNATTKRLVSTVRSLILEKASGGSHMKTEQQSKLTIEVVKSESDSDAETGAEMELKPYISFVEYTDAAQKAMDAVNTDTDDKDARNVISHMNDGQLMEWSKTVEEKALFANRVFLKRLKAKGIKKDTAVAFVMATTLATSLVASRRVKLPKRVWLIQFHSSLYEIATAAESSRLKDVLLAPVEKCQIDVENFMQLTALDSMSSIVASTESKGRIEALELLRVTQSLLRELMYNCESYFEHPPRTESQWAQFGEIVKSLANWMRILSDADVPYDGTPYNIDPLLKFSIVFPGRVSPNLFRNWMLMTSEQVMTAPSKRARTE</sequence>
<evidence type="ECO:0000313" key="3">
    <source>
        <dbReference type="EMBL" id="KAE9071834.1"/>
    </source>
</evidence>
<evidence type="ECO:0000313" key="6">
    <source>
        <dbReference type="EMBL" id="KAE9172565.1"/>
    </source>
</evidence>
<evidence type="ECO:0000313" key="10">
    <source>
        <dbReference type="EMBL" id="KAE9287340.1"/>
    </source>
</evidence>
<dbReference type="Proteomes" id="UP000440732">
    <property type="component" value="Unassembled WGS sequence"/>
</dbReference>
<dbReference type="EMBL" id="QXGB01003135">
    <property type="protein sequence ID" value="KAE9172565.1"/>
    <property type="molecule type" value="Genomic_DNA"/>
</dbReference>